<proteinExistence type="predicted"/>
<sequence>MINFTLEELMVMASRKAEEADLKVNAVNGHLTIFKFTTHWKIYPGTPDLDGGKGRKEIRELQGFDTLEEALKDYILRD</sequence>
<accession>A0A6H1ZX21</accession>
<organism evidence="1">
    <name type="scientific">viral metagenome</name>
    <dbReference type="NCBI Taxonomy" id="1070528"/>
    <lineage>
        <taxon>unclassified sequences</taxon>
        <taxon>metagenomes</taxon>
        <taxon>organismal metagenomes</taxon>
    </lineage>
</organism>
<dbReference type="AlphaFoldDB" id="A0A6H1ZX21"/>
<evidence type="ECO:0000313" key="1">
    <source>
        <dbReference type="EMBL" id="QJA52012.1"/>
    </source>
</evidence>
<name>A0A6H1ZX21_9ZZZZ</name>
<dbReference type="EMBL" id="MT144305">
    <property type="protein sequence ID" value="QJA52012.1"/>
    <property type="molecule type" value="Genomic_DNA"/>
</dbReference>
<protein>
    <submittedName>
        <fullName evidence="1">Uncharacterized protein</fullName>
    </submittedName>
</protein>
<reference evidence="1" key="1">
    <citation type="submission" date="2020-03" db="EMBL/GenBank/DDBJ databases">
        <title>The deep terrestrial virosphere.</title>
        <authorList>
            <person name="Holmfeldt K."/>
            <person name="Nilsson E."/>
            <person name="Simone D."/>
            <person name="Lopez-Fernandez M."/>
            <person name="Wu X."/>
            <person name="de Brujin I."/>
            <person name="Lundin D."/>
            <person name="Andersson A."/>
            <person name="Bertilsson S."/>
            <person name="Dopson M."/>
        </authorList>
    </citation>
    <scope>NUCLEOTIDE SEQUENCE</scope>
    <source>
        <strain evidence="1">TM448A02429</strain>
    </source>
</reference>
<gene>
    <name evidence="1" type="ORF">TM448A02429_0013</name>
</gene>